<proteinExistence type="predicted"/>
<evidence type="ECO:0000313" key="1">
    <source>
        <dbReference type="EMBL" id="KAI3769085.1"/>
    </source>
</evidence>
<reference evidence="2" key="1">
    <citation type="journal article" date="2022" name="Mol. Ecol. Resour.">
        <title>The genomes of chicory, endive, great burdock and yacon provide insights into Asteraceae palaeo-polyploidization history and plant inulin production.</title>
        <authorList>
            <person name="Fan W."/>
            <person name="Wang S."/>
            <person name="Wang H."/>
            <person name="Wang A."/>
            <person name="Jiang F."/>
            <person name="Liu H."/>
            <person name="Zhao H."/>
            <person name="Xu D."/>
            <person name="Zhang Y."/>
        </authorList>
    </citation>
    <scope>NUCLEOTIDE SEQUENCE [LARGE SCALE GENOMIC DNA]</scope>
    <source>
        <strain evidence="2">cv. Niubang</strain>
    </source>
</reference>
<keyword evidence="2" id="KW-1185">Reference proteome</keyword>
<dbReference type="EMBL" id="CM042047">
    <property type="protein sequence ID" value="KAI3769085.1"/>
    <property type="molecule type" value="Genomic_DNA"/>
</dbReference>
<name>A0ACB9FE05_ARCLA</name>
<accession>A0ACB9FE05</accession>
<dbReference type="Proteomes" id="UP001055879">
    <property type="component" value="Linkage Group LG01"/>
</dbReference>
<gene>
    <name evidence="1" type="ORF">L6452_00182</name>
</gene>
<protein>
    <submittedName>
        <fullName evidence="1">Uncharacterized protein</fullName>
    </submittedName>
</protein>
<reference evidence="1 2" key="2">
    <citation type="journal article" date="2022" name="Mol. Ecol. Resour.">
        <title>The genomes of chicory, endive, great burdock and yacon provide insights into Asteraceae paleo-polyploidization history and plant inulin production.</title>
        <authorList>
            <person name="Fan W."/>
            <person name="Wang S."/>
            <person name="Wang H."/>
            <person name="Wang A."/>
            <person name="Jiang F."/>
            <person name="Liu H."/>
            <person name="Zhao H."/>
            <person name="Xu D."/>
            <person name="Zhang Y."/>
        </authorList>
    </citation>
    <scope>NUCLEOTIDE SEQUENCE [LARGE SCALE GENOMIC DNA]</scope>
    <source>
        <strain evidence="2">cv. Niubang</strain>
    </source>
</reference>
<comment type="caution">
    <text evidence="1">The sequence shown here is derived from an EMBL/GenBank/DDBJ whole genome shotgun (WGS) entry which is preliminary data.</text>
</comment>
<organism evidence="1 2">
    <name type="scientific">Arctium lappa</name>
    <name type="common">Greater burdock</name>
    <name type="synonym">Lappa major</name>
    <dbReference type="NCBI Taxonomy" id="4217"/>
    <lineage>
        <taxon>Eukaryota</taxon>
        <taxon>Viridiplantae</taxon>
        <taxon>Streptophyta</taxon>
        <taxon>Embryophyta</taxon>
        <taxon>Tracheophyta</taxon>
        <taxon>Spermatophyta</taxon>
        <taxon>Magnoliopsida</taxon>
        <taxon>eudicotyledons</taxon>
        <taxon>Gunneridae</taxon>
        <taxon>Pentapetalae</taxon>
        <taxon>asterids</taxon>
        <taxon>campanulids</taxon>
        <taxon>Asterales</taxon>
        <taxon>Asteraceae</taxon>
        <taxon>Carduoideae</taxon>
        <taxon>Cardueae</taxon>
        <taxon>Arctiinae</taxon>
        <taxon>Arctium</taxon>
    </lineage>
</organism>
<sequence>MDLIESEKNGEIDAKIKDNGKCDVEIIDGKSLDENVSPPPAATKGRGLRKWRRIRRESGKETNTSLDSNRKRGSTAFPIGTKQKSEGSSSSTNAVSKALDRRGPVLVDFGGGFATRADSENSEDRNSRSSTAASAPRAKNLETVKNSGVSVQSGDQQGKSRGVTNKKARGVRLKKENSYSSVESDSRSSNFVFVQGSNGRQSFRSGNYDEDYSDDARNGDRCLNEEGPNANEADSEEISREDLGAESPWEVKERKVDDDRVESGDRDDPVESMLPLHLAQEALEREVQKLRDVGKEDPLSNDTKISELESILNFGNMKIEHEEILKQRIAAEVEFLVISNTIQNLKTGYKDQINHTVQQKNVASPVPEEVKVEDEGETARKLRKRACKYAFWFVIQLVLFLVVVYVLVLQFSSQNLEVLPT</sequence>
<evidence type="ECO:0000313" key="2">
    <source>
        <dbReference type="Proteomes" id="UP001055879"/>
    </source>
</evidence>